<feature type="transmembrane region" description="Helical" evidence="1">
    <location>
        <begin position="39"/>
        <end position="58"/>
    </location>
</feature>
<proteinExistence type="predicted"/>
<keyword evidence="1" id="KW-0812">Transmembrane</keyword>
<dbReference type="AlphaFoldDB" id="A0A9P7D747"/>
<evidence type="ECO:0000256" key="1">
    <source>
        <dbReference type="SAM" id="Phobius"/>
    </source>
</evidence>
<keyword evidence="1" id="KW-0472">Membrane</keyword>
<comment type="caution">
    <text evidence="2">The sequence shown here is derived from an EMBL/GenBank/DDBJ whole genome shotgun (WGS) entry which is preliminary data.</text>
</comment>
<accession>A0A9P7D747</accession>
<dbReference type="EMBL" id="JABBWD010000005">
    <property type="protein sequence ID" value="KAG1781472.1"/>
    <property type="molecule type" value="Genomic_DNA"/>
</dbReference>
<evidence type="ECO:0000313" key="3">
    <source>
        <dbReference type="Proteomes" id="UP000714275"/>
    </source>
</evidence>
<reference evidence="2" key="1">
    <citation type="journal article" date="2020" name="New Phytol.">
        <title>Comparative genomics reveals dynamic genome evolution in host specialist ectomycorrhizal fungi.</title>
        <authorList>
            <person name="Lofgren L.A."/>
            <person name="Nguyen N.H."/>
            <person name="Vilgalys R."/>
            <person name="Ruytinx J."/>
            <person name="Liao H.L."/>
            <person name="Branco S."/>
            <person name="Kuo A."/>
            <person name="LaButti K."/>
            <person name="Lipzen A."/>
            <person name="Andreopoulos W."/>
            <person name="Pangilinan J."/>
            <person name="Riley R."/>
            <person name="Hundley H."/>
            <person name="Na H."/>
            <person name="Barry K."/>
            <person name="Grigoriev I.V."/>
            <person name="Stajich J.E."/>
            <person name="Kennedy P.G."/>
        </authorList>
    </citation>
    <scope>NUCLEOTIDE SEQUENCE</scope>
    <source>
        <strain evidence="2">DOB743</strain>
    </source>
</reference>
<evidence type="ECO:0000313" key="2">
    <source>
        <dbReference type="EMBL" id="KAG1781472.1"/>
    </source>
</evidence>
<gene>
    <name evidence="2" type="ORF">EV702DRAFT_1192965</name>
</gene>
<sequence length="118" mass="12186">MAVTVDTVGGAVGSALGGAVLPTAGAAYVEWRGTVMSDVAMTLALCAMDWLFLVLAYFKVFVVDTDAVLQNVVGDSRLDDLKNGEGFSLFWGATKGGLDPSDGGQGVSGQFVFFLNAV</sequence>
<keyword evidence="1" id="KW-1133">Transmembrane helix</keyword>
<dbReference type="Proteomes" id="UP000714275">
    <property type="component" value="Unassembled WGS sequence"/>
</dbReference>
<protein>
    <submittedName>
        <fullName evidence="2">Uncharacterized protein</fullName>
    </submittedName>
</protein>
<keyword evidence="3" id="KW-1185">Reference proteome</keyword>
<organism evidence="2 3">
    <name type="scientific">Suillus placidus</name>
    <dbReference type="NCBI Taxonomy" id="48579"/>
    <lineage>
        <taxon>Eukaryota</taxon>
        <taxon>Fungi</taxon>
        <taxon>Dikarya</taxon>
        <taxon>Basidiomycota</taxon>
        <taxon>Agaricomycotina</taxon>
        <taxon>Agaricomycetes</taxon>
        <taxon>Agaricomycetidae</taxon>
        <taxon>Boletales</taxon>
        <taxon>Suillineae</taxon>
        <taxon>Suillaceae</taxon>
        <taxon>Suillus</taxon>
    </lineage>
</organism>
<name>A0A9P7D747_9AGAM</name>